<feature type="region of interest" description="Disordered" evidence="2">
    <location>
        <begin position="184"/>
        <end position="365"/>
    </location>
</feature>
<keyword evidence="4" id="KW-1185">Reference proteome</keyword>
<evidence type="ECO:0000313" key="4">
    <source>
        <dbReference type="Proteomes" id="UP000612893"/>
    </source>
</evidence>
<evidence type="ECO:0000256" key="2">
    <source>
        <dbReference type="SAM" id="MobiDB-lite"/>
    </source>
</evidence>
<feature type="compositionally biased region" description="Basic and acidic residues" evidence="2">
    <location>
        <begin position="207"/>
        <end position="220"/>
    </location>
</feature>
<dbReference type="AlphaFoldDB" id="A0A934JZP8"/>
<feature type="compositionally biased region" description="Basic and acidic residues" evidence="2">
    <location>
        <begin position="300"/>
        <end position="309"/>
    </location>
</feature>
<feature type="region of interest" description="Disordered" evidence="2">
    <location>
        <begin position="1143"/>
        <end position="1164"/>
    </location>
</feature>
<protein>
    <submittedName>
        <fullName evidence="3">Uncharacterized protein</fullName>
    </submittedName>
</protein>
<dbReference type="SUPFAM" id="SSF58113">
    <property type="entry name" value="Apolipoprotein A-I"/>
    <property type="match status" value="1"/>
</dbReference>
<accession>A0A934JZP8</accession>
<feature type="compositionally biased region" description="Pro residues" evidence="2">
    <location>
        <begin position="233"/>
        <end position="245"/>
    </location>
</feature>
<gene>
    <name evidence="3" type="ORF">JF922_03530</name>
</gene>
<feature type="compositionally biased region" description="Basic and acidic residues" evidence="2">
    <location>
        <begin position="19"/>
        <end position="29"/>
    </location>
</feature>
<dbReference type="Gene3D" id="1.20.5.1230">
    <property type="entry name" value="Apolipoprotein A-I"/>
    <property type="match status" value="1"/>
</dbReference>
<name>A0A934JZP8_9BACT</name>
<dbReference type="Proteomes" id="UP000612893">
    <property type="component" value="Unassembled WGS sequence"/>
</dbReference>
<organism evidence="3 4">
    <name type="scientific">Candidatus Nephthysia bennettiae</name>
    <dbReference type="NCBI Taxonomy" id="3127016"/>
    <lineage>
        <taxon>Bacteria</taxon>
        <taxon>Bacillati</taxon>
        <taxon>Candidatus Dormiibacterota</taxon>
        <taxon>Candidatus Dormibacteria</taxon>
        <taxon>Candidatus Dormibacterales</taxon>
        <taxon>Candidatus Dormibacteraceae</taxon>
        <taxon>Candidatus Nephthysia</taxon>
    </lineage>
</organism>
<feature type="compositionally biased region" description="Low complexity" evidence="2">
    <location>
        <begin position="251"/>
        <end position="262"/>
    </location>
</feature>
<comment type="caution">
    <text evidence="3">The sequence shown here is derived from an EMBL/GenBank/DDBJ whole genome shotgun (WGS) entry which is preliminary data.</text>
</comment>
<feature type="region of interest" description="Disordered" evidence="2">
    <location>
        <begin position="1"/>
        <end position="33"/>
    </location>
</feature>
<feature type="compositionally biased region" description="Low complexity" evidence="2">
    <location>
        <begin position="195"/>
        <end position="204"/>
    </location>
</feature>
<evidence type="ECO:0000256" key="1">
    <source>
        <dbReference type="SAM" id="Coils"/>
    </source>
</evidence>
<evidence type="ECO:0000313" key="3">
    <source>
        <dbReference type="EMBL" id="MBJ7597144.1"/>
    </source>
</evidence>
<dbReference type="EMBL" id="JAEKNR010000039">
    <property type="protein sequence ID" value="MBJ7597144.1"/>
    <property type="molecule type" value="Genomic_DNA"/>
</dbReference>
<feature type="coiled-coil region" evidence="1">
    <location>
        <begin position="538"/>
        <end position="583"/>
    </location>
</feature>
<feature type="compositionally biased region" description="Basic and acidic residues" evidence="2">
    <location>
        <begin position="356"/>
        <end position="365"/>
    </location>
</feature>
<dbReference type="RefSeq" id="WP_338199149.1">
    <property type="nucleotide sequence ID" value="NZ_JAEKNR010000039.1"/>
</dbReference>
<keyword evidence="1" id="KW-0175">Coiled coil</keyword>
<feature type="compositionally biased region" description="Low complexity" evidence="2">
    <location>
        <begin position="329"/>
        <end position="342"/>
    </location>
</feature>
<feature type="compositionally biased region" description="Basic and acidic residues" evidence="2">
    <location>
        <begin position="1143"/>
        <end position="1157"/>
    </location>
</feature>
<reference evidence="3" key="1">
    <citation type="submission" date="2020-10" db="EMBL/GenBank/DDBJ databases">
        <title>Ca. Dormibacterota MAGs.</title>
        <authorList>
            <person name="Montgomery K."/>
        </authorList>
    </citation>
    <scope>NUCLEOTIDE SEQUENCE [LARGE SCALE GENOMIC DNA]</scope>
    <source>
        <strain evidence="3">SC8812_S17_10</strain>
    </source>
</reference>
<sequence>MKAKLAQRPPARLAVQSRRPPERRPRDTRPPALDLHVVAGGLDASGVLRLQAAAGNQAVGQLLAQRAGEAAARPPLGVQAQAVDCPPAPPPLIPRTPEDSPRFQAVTGRVETEAGKLKSHPPARAKVAEAEQGAAGPANEVRSQAAKAQVDQMGQQKPKGFDKVAFIASVHAAIDRATPKTMTEVDDFTSSGKPGQLKEQVVGQVGEGKEAAGKGIKDATKAAPDLSKGSPKPVTPMKPEAPGPAPRNVGAAEATPLPLPAEQVSLQHGKCETSNQLAEAEVTEEQVADSNEPQFQDAMASKKEADQHAETAPGQFREGEQATLDAAKGEAAQSAAGAMSQAHHSRTSGLGHVGSHKNDAKSKNEAERARVAREIEAIYGKTKADVEQTLNDLDGKVTKAFDDGEKGARDAFEGYYKTKKDAYFDDRYSGFWGWKRWLRDKIKGAPPEVNGFIVEAKNLYVSQMNQVIDRVATIVETELNRATARIQQGRDQITEYVAQQPKNLRRVAEEAGKKFASQFDDLDQSVMAKSGSLVEGLAQQYVAAAKKVDERCEEMREENKGLIDKIKDKIAGMIEAIKQMKELLSQIADRAAAVAGQIIRHPIRFLENLVDAVKQGFDLFTNNIEKHLKEGVISWLFGEVAKAGITLPADFDLKGIITLIAQLLGLGWDAIRARAVAILGPKVVSLIEKGEAGVEKAGEVFNIIKTEGLGGVAHLMADKVGEVKDQALDFVKGMVITEVITAGVKWVLSLFNPVGAFIKACKAIYDIVMFFVHHASEIVDLVNSILDNLAAIVAGNIAAAAKLVEDSLAKAIPLVIGFLASLLGLGDFGGKIRGVIDKVRQPVNEAIDWVLGKVVKPMVGFVGKGASWAMGKAKAGAAWVKGKAQQGVAWVKGKGQKGVAWAEDKSGRAAQTLAPGPTVAVAFEMAGTSHRLVFKPVGDDVSVTMASGTPLPLAQRFEEAYNRIEFFRAYVESIEDERVKARFRAELLPKIEKVETVDVEKYKKVYKEVYPRRTEEELGRSQQQEQVARTGIGSLVNSTEALLNEIKQWAGTTRIHDLRADAIDNAIDVKGKRIWEEEYERIKAEIDEILSDSALHYKGRPLQYVGSLTRGSRGPHKGRTAFNLRDFDVDLFVVDRNEFDRVKRKPSRDPRDDEDKIFPTPRNAPELAELQARVRAALVQRFKGVKGIRESQLVLRRVRP</sequence>
<proteinExistence type="predicted"/>